<dbReference type="SUPFAM" id="SSF52821">
    <property type="entry name" value="Rhodanese/Cell cycle control phosphatase"/>
    <property type="match status" value="2"/>
</dbReference>
<dbReference type="RefSeq" id="WP_068489296.1">
    <property type="nucleotide sequence ID" value="NZ_LWQT01000010.1"/>
</dbReference>
<dbReference type="PANTHER" id="PTHR11364">
    <property type="entry name" value="THIOSULFATE SULFERTANSFERASE"/>
    <property type="match status" value="1"/>
</dbReference>
<name>A0A178MXH1_9PROT</name>
<dbReference type="PROSITE" id="PS50206">
    <property type="entry name" value="RHODANESE_3"/>
    <property type="match status" value="2"/>
</dbReference>
<dbReference type="PANTHER" id="PTHR11364:SF27">
    <property type="entry name" value="SULFURTRANSFERASE"/>
    <property type="match status" value="1"/>
</dbReference>
<evidence type="ECO:0000256" key="3">
    <source>
        <dbReference type="ARBA" id="ARBA00022679"/>
    </source>
</evidence>
<dbReference type="STRING" id="1285242.A6A04_10635"/>
<dbReference type="GO" id="GO:0005737">
    <property type="term" value="C:cytoplasm"/>
    <property type="evidence" value="ECO:0007669"/>
    <property type="project" value="UniProtKB-SubCell"/>
</dbReference>
<dbReference type="InterPro" id="IPR001307">
    <property type="entry name" value="Thiosulphate_STrfase_CS"/>
</dbReference>
<dbReference type="CDD" id="cd01448">
    <property type="entry name" value="TST_Repeat_1"/>
    <property type="match status" value="1"/>
</dbReference>
<feature type="domain" description="Rhodanese" evidence="7">
    <location>
        <begin position="20"/>
        <end position="138"/>
    </location>
</feature>
<dbReference type="EMBL" id="LWQT01000010">
    <property type="protein sequence ID" value="OAN56006.1"/>
    <property type="molecule type" value="Genomic_DNA"/>
</dbReference>
<keyword evidence="8" id="KW-0670">Pyruvate</keyword>
<dbReference type="FunFam" id="3.40.250.10:FF:000001">
    <property type="entry name" value="Sulfurtransferase"/>
    <property type="match status" value="1"/>
</dbReference>
<evidence type="ECO:0000259" key="7">
    <source>
        <dbReference type="PROSITE" id="PS50206"/>
    </source>
</evidence>
<protein>
    <recommendedName>
        <fullName evidence="6">Sulfurtransferase</fullName>
    </recommendedName>
</protein>
<dbReference type="FunFam" id="3.40.250.10:FF:000015">
    <property type="entry name" value="Sulfurtransferase"/>
    <property type="match status" value="1"/>
</dbReference>
<evidence type="ECO:0000256" key="2">
    <source>
        <dbReference type="ARBA" id="ARBA00022490"/>
    </source>
</evidence>
<comment type="caution">
    <text evidence="8">The sequence shown here is derived from an EMBL/GenBank/DDBJ whole genome shotgun (WGS) entry which is preliminary data.</text>
</comment>
<dbReference type="CDD" id="cd01449">
    <property type="entry name" value="TST_Repeat_2"/>
    <property type="match status" value="1"/>
</dbReference>
<reference evidence="8 9" key="1">
    <citation type="submission" date="2016-04" db="EMBL/GenBank/DDBJ databases">
        <title>Draft genome sequence of freshwater magnetotactic bacteria Magnetospirillum marisnigri SP-1 and Magnetospirillum moscoviense BB-1.</title>
        <authorList>
            <person name="Koziaeva V."/>
            <person name="Dziuba M.V."/>
            <person name="Ivanov T.M."/>
            <person name="Kuznetsov B."/>
            <person name="Grouzdev D.S."/>
        </authorList>
    </citation>
    <scope>NUCLEOTIDE SEQUENCE [LARGE SCALE GENOMIC DNA]</scope>
    <source>
        <strain evidence="8 9">SP-1</strain>
    </source>
</reference>
<evidence type="ECO:0000256" key="1">
    <source>
        <dbReference type="ARBA" id="ARBA00004496"/>
    </source>
</evidence>
<gene>
    <name evidence="8" type="primary">sseA</name>
    <name evidence="8" type="ORF">A6A04_10635</name>
</gene>
<evidence type="ECO:0000313" key="8">
    <source>
        <dbReference type="EMBL" id="OAN56006.1"/>
    </source>
</evidence>
<dbReference type="InterPro" id="IPR036873">
    <property type="entry name" value="Rhodanese-like_dom_sf"/>
</dbReference>
<dbReference type="SMART" id="SM00450">
    <property type="entry name" value="RHOD"/>
    <property type="match status" value="2"/>
</dbReference>
<dbReference type="PROSITE" id="PS00683">
    <property type="entry name" value="RHODANESE_2"/>
    <property type="match status" value="1"/>
</dbReference>
<evidence type="ECO:0000256" key="6">
    <source>
        <dbReference type="RuleBase" id="RU000507"/>
    </source>
</evidence>
<dbReference type="Gene3D" id="3.40.250.10">
    <property type="entry name" value="Rhodanese-like domain"/>
    <property type="match status" value="2"/>
</dbReference>
<comment type="catalytic activity">
    <reaction evidence="5">
        <text>2-oxo-3-sulfanylpropanoate + [thioredoxin]-dithiol = [thioredoxin]-disulfide + hydrogen sulfide + pyruvate + H(+)</text>
        <dbReference type="Rhea" id="RHEA:21740"/>
        <dbReference type="Rhea" id="RHEA-COMP:10698"/>
        <dbReference type="Rhea" id="RHEA-COMP:10700"/>
        <dbReference type="ChEBI" id="CHEBI:15361"/>
        <dbReference type="ChEBI" id="CHEBI:15378"/>
        <dbReference type="ChEBI" id="CHEBI:29919"/>
        <dbReference type="ChEBI" id="CHEBI:29950"/>
        <dbReference type="ChEBI" id="CHEBI:50058"/>
        <dbReference type="ChEBI" id="CHEBI:57678"/>
        <dbReference type="EC" id="2.8.1.2"/>
    </reaction>
    <physiologicalReaction direction="left-to-right" evidence="5">
        <dbReference type="Rhea" id="RHEA:21741"/>
    </physiologicalReaction>
</comment>
<evidence type="ECO:0000313" key="9">
    <source>
        <dbReference type="Proteomes" id="UP000078428"/>
    </source>
</evidence>
<dbReference type="AlphaFoldDB" id="A0A178MXH1"/>
<dbReference type="NCBIfam" id="NF008557">
    <property type="entry name" value="PRK11493.1"/>
    <property type="match status" value="1"/>
</dbReference>
<dbReference type="Proteomes" id="UP000078428">
    <property type="component" value="Unassembled WGS sequence"/>
</dbReference>
<dbReference type="Pfam" id="PF00581">
    <property type="entry name" value="Rhodanese"/>
    <property type="match status" value="2"/>
</dbReference>
<dbReference type="GO" id="GO:0004792">
    <property type="term" value="F:thiosulfate-cyanide sulfurtransferase activity"/>
    <property type="evidence" value="ECO:0007669"/>
    <property type="project" value="InterPro"/>
</dbReference>
<keyword evidence="4" id="KW-0677">Repeat</keyword>
<keyword evidence="2" id="KW-0963">Cytoplasm</keyword>
<keyword evidence="9" id="KW-1185">Reference proteome</keyword>
<evidence type="ECO:0000256" key="5">
    <source>
        <dbReference type="ARBA" id="ARBA00051793"/>
    </source>
</evidence>
<keyword evidence="3 6" id="KW-0808">Transferase</keyword>
<dbReference type="GO" id="GO:0016784">
    <property type="term" value="F:3-mercaptopyruvate sulfurtransferase activity"/>
    <property type="evidence" value="ECO:0007669"/>
    <property type="project" value="UniProtKB-EC"/>
</dbReference>
<accession>A0A178MXH1</accession>
<dbReference type="PROSITE" id="PS00380">
    <property type="entry name" value="RHODANESE_1"/>
    <property type="match status" value="1"/>
</dbReference>
<dbReference type="InterPro" id="IPR001763">
    <property type="entry name" value="Rhodanese-like_dom"/>
</dbReference>
<organism evidence="8 9">
    <name type="scientific">Paramagnetospirillum marisnigri</name>
    <dbReference type="NCBI Taxonomy" id="1285242"/>
    <lineage>
        <taxon>Bacteria</taxon>
        <taxon>Pseudomonadati</taxon>
        <taxon>Pseudomonadota</taxon>
        <taxon>Alphaproteobacteria</taxon>
        <taxon>Rhodospirillales</taxon>
        <taxon>Magnetospirillaceae</taxon>
        <taxon>Paramagnetospirillum</taxon>
    </lineage>
</organism>
<sequence>MTYPNPDALVSTEWLASHLSAPDVRVVDASWYSAGQNRNAREEYDAEHIPGAVFFDIDEIADSNTVLPHMLPPAEKFSSKVRKLGLGNGNKIVIYDGTGFASAAARAWWMFRTFGHRDVCVLDGGFPKWLREGRATEDLPPVPRTRHFIAHYNHLLVRDLEHVRANIDNKREQVLDARAAARFKGEAPEPRATRHQGHIPGSINVPFADLIDDKTRCMLPADQLQARFNAAGVDIKKPITISCGSGVTACTVALALNLLGAQDVSVYDGSWAEWGNRDDTPIEQG</sequence>
<evidence type="ECO:0000256" key="4">
    <source>
        <dbReference type="ARBA" id="ARBA00022737"/>
    </source>
</evidence>
<dbReference type="OrthoDB" id="9781034at2"/>
<feature type="domain" description="Rhodanese" evidence="7">
    <location>
        <begin position="168"/>
        <end position="283"/>
    </location>
</feature>
<proteinExistence type="predicted"/>
<dbReference type="InterPro" id="IPR045078">
    <property type="entry name" value="TST/MPST-like"/>
</dbReference>
<comment type="subcellular location">
    <subcellularLocation>
        <location evidence="1">Cytoplasm</location>
    </subcellularLocation>
</comment>